<protein>
    <recommendedName>
        <fullName evidence="4">Stereocilin</fullName>
    </recommendedName>
</protein>
<organism evidence="2 3">
    <name type="scientific">Anaeromyxobacter oryzae</name>
    <dbReference type="NCBI Taxonomy" id="2918170"/>
    <lineage>
        <taxon>Bacteria</taxon>
        <taxon>Pseudomonadati</taxon>
        <taxon>Myxococcota</taxon>
        <taxon>Myxococcia</taxon>
        <taxon>Myxococcales</taxon>
        <taxon>Cystobacterineae</taxon>
        <taxon>Anaeromyxobacteraceae</taxon>
        <taxon>Anaeromyxobacter</taxon>
    </lineage>
</organism>
<keyword evidence="3" id="KW-1185">Reference proteome</keyword>
<reference evidence="3" key="1">
    <citation type="journal article" date="2022" name="Int. J. Syst. Evol. Microbiol.">
        <title>Anaeromyxobacter oryzae sp. nov., Anaeromyxobacter diazotrophicus sp. nov. and Anaeromyxobacter paludicola sp. nov., isolated from paddy soils.</title>
        <authorList>
            <person name="Itoh H."/>
            <person name="Xu Z."/>
            <person name="Mise K."/>
            <person name="Masuda Y."/>
            <person name="Ushijima N."/>
            <person name="Hayakawa C."/>
            <person name="Shiratori Y."/>
            <person name="Senoo K."/>
        </authorList>
    </citation>
    <scope>NUCLEOTIDE SEQUENCE [LARGE SCALE GENOMIC DNA]</scope>
    <source>
        <strain evidence="3">Red232</strain>
    </source>
</reference>
<feature type="compositionally biased region" description="Pro residues" evidence="1">
    <location>
        <begin position="13"/>
        <end position="25"/>
    </location>
</feature>
<evidence type="ECO:0000313" key="2">
    <source>
        <dbReference type="EMBL" id="BDG04950.1"/>
    </source>
</evidence>
<evidence type="ECO:0000313" key="3">
    <source>
        <dbReference type="Proteomes" id="UP001162891"/>
    </source>
</evidence>
<accession>A0ABM7WZP4</accession>
<dbReference type="EMBL" id="AP025591">
    <property type="protein sequence ID" value="BDG04950.1"/>
    <property type="molecule type" value="Genomic_DNA"/>
</dbReference>
<gene>
    <name evidence="2" type="ORF">AMOR_39460</name>
</gene>
<evidence type="ECO:0000256" key="1">
    <source>
        <dbReference type="SAM" id="MobiDB-lite"/>
    </source>
</evidence>
<feature type="region of interest" description="Disordered" evidence="1">
    <location>
        <begin position="1"/>
        <end position="41"/>
    </location>
</feature>
<proteinExistence type="predicted"/>
<dbReference type="Proteomes" id="UP001162891">
    <property type="component" value="Chromosome"/>
</dbReference>
<evidence type="ECO:0008006" key="4">
    <source>
        <dbReference type="Google" id="ProtNLM"/>
    </source>
</evidence>
<sequence length="41" mass="4342">MTDREIENDSPAAAPPEPEPQPVPEPVETVPPAFDATQTLG</sequence>
<name>A0ABM7WZP4_9BACT</name>